<dbReference type="GO" id="GO:0016226">
    <property type="term" value="P:iron-sulfur cluster assembly"/>
    <property type="evidence" value="ECO:0007669"/>
    <property type="project" value="TreeGrafter"/>
</dbReference>
<protein>
    <submittedName>
        <fullName evidence="3">Uncharacterized protein</fullName>
    </submittedName>
</protein>
<dbReference type="EMBL" id="CAJJDN010000066">
    <property type="protein sequence ID" value="CAD8096601.1"/>
    <property type="molecule type" value="Genomic_DNA"/>
</dbReference>
<dbReference type="GO" id="GO:0097361">
    <property type="term" value="C:cytosolic [4Fe-4S] assembly targeting complex"/>
    <property type="evidence" value="ECO:0007669"/>
    <property type="project" value="TreeGrafter"/>
</dbReference>
<dbReference type="Proteomes" id="UP000692954">
    <property type="component" value="Unassembled WGS sequence"/>
</dbReference>
<evidence type="ECO:0000313" key="3">
    <source>
        <dbReference type="EMBL" id="CAD8096601.1"/>
    </source>
</evidence>
<dbReference type="PROSITE" id="PS50082">
    <property type="entry name" value="WD_REPEATS_2"/>
    <property type="match status" value="2"/>
</dbReference>
<keyword evidence="2" id="KW-0175">Coiled coil</keyword>
<dbReference type="OrthoDB" id="10441668at2759"/>
<organism evidence="3 4">
    <name type="scientific">Paramecium sonneborni</name>
    <dbReference type="NCBI Taxonomy" id="65129"/>
    <lineage>
        <taxon>Eukaryota</taxon>
        <taxon>Sar</taxon>
        <taxon>Alveolata</taxon>
        <taxon>Ciliophora</taxon>
        <taxon>Intramacronucleata</taxon>
        <taxon>Oligohymenophorea</taxon>
        <taxon>Peniculida</taxon>
        <taxon>Parameciidae</taxon>
        <taxon>Paramecium</taxon>
    </lineage>
</organism>
<dbReference type="PROSITE" id="PS50294">
    <property type="entry name" value="WD_REPEATS_REGION"/>
    <property type="match status" value="2"/>
</dbReference>
<keyword evidence="1" id="KW-0853">WD repeat</keyword>
<proteinExistence type="predicted"/>
<feature type="repeat" description="WD" evidence="1">
    <location>
        <begin position="380"/>
        <end position="411"/>
    </location>
</feature>
<comment type="caution">
    <text evidence="3">The sequence shown here is derived from an EMBL/GenBank/DDBJ whole genome shotgun (WGS) entry which is preliminary data.</text>
</comment>
<feature type="coiled-coil region" evidence="2">
    <location>
        <begin position="159"/>
        <end position="190"/>
    </location>
</feature>
<gene>
    <name evidence="3" type="ORF">PSON_ATCC_30995.1.T0660252</name>
</gene>
<dbReference type="PANTHER" id="PTHR19920">
    <property type="entry name" value="WD40 PROTEIN CIAO1"/>
    <property type="match status" value="1"/>
</dbReference>
<dbReference type="AlphaFoldDB" id="A0A8S1P037"/>
<name>A0A8S1P037_9CILI</name>
<reference evidence="3" key="1">
    <citation type="submission" date="2021-01" db="EMBL/GenBank/DDBJ databases">
        <authorList>
            <consortium name="Genoscope - CEA"/>
            <person name="William W."/>
        </authorList>
    </citation>
    <scope>NUCLEOTIDE SEQUENCE</scope>
</reference>
<feature type="repeat" description="WD" evidence="1">
    <location>
        <begin position="335"/>
        <end position="366"/>
    </location>
</feature>
<evidence type="ECO:0000256" key="2">
    <source>
        <dbReference type="SAM" id="Coils"/>
    </source>
</evidence>
<evidence type="ECO:0000313" key="4">
    <source>
        <dbReference type="Proteomes" id="UP000692954"/>
    </source>
</evidence>
<evidence type="ECO:0000256" key="1">
    <source>
        <dbReference type="PROSITE-ProRule" id="PRU00221"/>
    </source>
</evidence>
<accession>A0A8S1P037</accession>
<sequence>MNLEFKQQCSIHQKEILLFNLKETIPSQRKLCLKCLTEQNPELVSISDFNSQVMSIHDQMIKLQSNSQGIFSNATTDDDYQWLRQVSQKISNITCNKHGQDSIIINKRCQANNKFCLQCIAEIQSGYILIDELITILLKIKKNILEEANEIKEFKIYIFKKQKELLINYKNQIEQKINKFLQRIDQLIELVAKSYCNQKDFIEKISIDDIDLMIDQLCQTQVNQTNFEEIKKILIENIENLQLQEEIQHLKLWTDKLLLENSNQTFDFISQFRQTGKIELQLPKFKFKKISSQVQIGWCDTIEINKESTLILLGCQTDIKACQFKNGQIKQICKFHGHEWIVTCLKFMSQSNYFISAGRDKKIKIWLNVGMAQQKEIAVLVGHKNLITCVISNLDESLIISSSEDWTIKFWAKFNKWKCIQTITNHTDSVFSLCLSNSGQKVISCGKDGQILVLQQISQGIQQTWNVVQTITEQWGRRLCFIGENRFTFQPYCKEIMCIFDFNKTNGEFIKIKEVKVAGGKICSQFFHQQYSNKKSILVSKNCRSINIMEIQEIGDCHQVQTLDFDTQFIYGAINNDGEYLIVWDQNKKTIDTLKYTQLS</sequence>
<dbReference type="SMART" id="SM00320">
    <property type="entry name" value="WD40"/>
    <property type="match status" value="3"/>
</dbReference>
<dbReference type="InterPro" id="IPR001680">
    <property type="entry name" value="WD40_rpt"/>
</dbReference>
<keyword evidence="4" id="KW-1185">Reference proteome</keyword>
<dbReference type="Pfam" id="PF00400">
    <property type="entry name" value="WD40"/>
    <property type="match status" value="3"/>
</dbReference>
<dbReference type="PANTHER" id="PTHR19920:SF0">
    <property type="entry name" value="CYTOSOLIC IRON-SULFUR PROTEIN ASSEMBLY PROTEIN CIAO1-RELATED"/>
    <property type="match status" value="1"/>
</dbReference>